<name>A0A812J7A6_SYMPI</name>
<evidence type="ECO:0000313" key="2">
    <source>
        <dbReference type="EMBL" id="CAE7197022.1"/>
    </source>
</evidence>
<dbReference type="OrthoDB" id="10523241at2759"/>
<dbReference type="AlphaFoldDB" id="A0A812J7A6"/>
<sequence length="98" mass="11051">MLFLRISYKQVKVNQLLRERSLYFEIGGGGYFFKKKSKDAQRKDALIQRYETAPGIARLRRYVLSLMLAAFATAGAGFAAGGEIRRVDPDEEEDATAE</sequence>
<organism evidence="2 3">
    <name type="scientific">Symbiodinium pilosum</name>
    <name type="common">Dinoflagellate</name>
    <dbReference type="NCBI Taxonomy" id="2952"/>
    <lineage>
        <taxon>Eukaryota</taxon>
        <taxon>Sar</taxon>
        <taxon>Alveolata</taxon>
        <taxon>Dinophyceae</taxon>
        <taxon>Suessiales</taxon>
        <taxon>Symbiodiniaceae</taxon>
        <taxon>Symbiodinium</taxon>
    </lineage>
</organism>
<keyword evidence="3" id="KW-1185">Reference proteome</keyword>
<gene>
    <name evidence="2" type="ORF">SPIL2461_LOCUS1670</name>
</gene>
<dbReference type="Proteomes" id="UP000649617">
    <property type="component" value="Unassembled WGS sequence"/>
</dbReference>
<protein>
    <submittedName>
        <fullName evidence="2">Uncharacterized protein</fullName>
    </submittedName>
</protein>
<evidence type="ECO:0000313" key="3">
    <source>
        <dbReference type="Proteomes" id="UP000649617"/>
    </source>
</evidence>
<proteinExistence type="predicted"/>
<accession>A0A812J7A6</accession>
<keyword evidence="1" id="KW-0472">Membrane</keyword>
<comment type="caution">
    <text evidence="2">The sequence shown here is derived from an EMBL/GenBank/DDBJ whole genome shotgun (WGS) entry which is preliminary data.</text>
</comment>
<feature type="transmembrane region" description="Helical" evidence="1">
    <location>
        <begin position="62"/>
        <end position="81"/>
    </location>
</feature>
<evidence type="ECO:0000256" key="1">
    <source>
        <dbReference type="SAM" id="Phobius"/>
    </source>
</evidence>
<keyword evidence="1" id="KW-0812">Transmembrane</keyword>
<keyword evidence="1" id="KW-1133">Transmembrane helix</keyword>
<dbReference type="EMBL" id="CAJNIZ010001669">
    <property type="protein sequence ID" value="CAE7197022.1"/>
    <property type="molecule type" value="Genomic_DNA"/>
</dbReference>
<reference evidence="2" key="1">
    <citation type="submission" date="2021-02" db="EMBL/GenBank/DDBJ databases">
        <authorList>
            <person name="Dougan E. K."/>
            <person name="Rhodes N."/>
            <person name="Thang M."/>
            <person name="Chan C."/>
        </authorList>
    </citation>
    <scope>NUCLEOTIDE SEQUENCE</scope>
</reference>